<feature type="compositionally biased region" description="Basic and acidic residues" evidence="1">
    <location>
        <begin position="1"/>
        <end position="47"/>
    </location>
</feature>
<proteinExistence type="predicted"/>
<dbReference type="Pfam" id="PF17227">
    <property type="entry name" value="DUF5302"/>
    <property type="match status" value="1"/>
</dbReference>
<sequence length="59" mass="6767">MTGHDDDVTPSEEMKRKFREALEKKNAHQRAGEAHLDGDSAIHETHSAHTQRQFRRKSG</sequence>
<evidence type="ECO:0000256" key="1">
    <source>
        <dbReference type="SAM" id="MobiDB-lite"/>
    </source>
</evidence>
<evidence type="ECO:0000313" key="2">
    <source>
        <dbReference type="EMBL" id="GGO64447.1"/>
    </source>
</evidence>
<organism evidence="2 3">
    <name type="scientific">Microbacterium nanhaiense</name>
    <dbReference type="NCBI Taxonomy" id="1301026"/>
    <lineage>
        <taxon>Bacteria</taxon>
        <taxon>Bacillati</taxon>
        <taxon>Actinomycetota</taxon>
        <taxon>Actinomycetes</taxon>
        <taxon>Micrococcales</taxon>
        <taxon>Microbacteriaceae</taxon>
        <taxon>Microbacterium</taxon>
    </lineage>
</organism>
<gene>
    <name evidence="2" type="ORF">GCM10010910_19340</name>
</gene>
<feature type="region of interest" description="Disordered" evidence="1">
    <location>
        <begin position="1"/>
        <end position="59"/>
    </location>
</feature>
<dbReference type="EMBL" id="BMMQ01000005">
    <property type="protein sequence ID" value="GGO64447.1"/>
    <property type="molecule type" value="Genomic_DNA"/>
</dbReference>
<evidence type="ECO:0008006" key="4">
    <source>
        <dbReference type="Google" id="ProtNLM"/>
    </source>
</evidence>
<name>A0ABQ2N1G1_9MICO</name>
<keyword evidence="3" id="KW-1185">Reference proteome</keyword>
<accession>A0ABQ2N1G1</accession>
<dbReference type="Proteomes" id="UP000638043">
    <property type="component" value="Unassembled WGS sequence"/>
</dbReference>
<dbReference type="InterPro" id="IPR035172">
    <property type="entry name" value="DUF5302"/>
</dbReference>
<dbReference type="RefSeq" id="WP_188701333.1">
    <property type="nucleotide sequence ID" value="NZ_BMMQ01000005.1"/>
</dbReference>
<protein>
    <recommendedName>
        <fullName evidence="4">DUF5302 domain-containing protein</fullName>
    </recommendedName>
</protein>
<evidence type="ECO:0000313" key="3">
    <source>
        <dbReference type="Proteomes" id="UP000638043"/>
    </source>
</evidence>
<comment type="caution">
    <text evidence="2">The sequence shown here is derived from an EMBL/GenBank/DDBJ whole genome shotgun (WGS) entry which is preliminary data.</text>
</comment>
<reference evidence="3" key="1">
    <citation type="journal article" date="2019" name="Int. J. Syst. Evol. Microbiol.">
        <title>The Global Catalogue of Microorganisms (GCM) 10K type strain sequencing project: providing services to taxonomists for standard genome sequencing and annotation.</title>
        <authorList>
            <consortium name="The Broad Institute Genomics Platform"/>
            <consortium name="The Broad Institute Genome Sequencing Center for Infectious Disease"/>
            <person name="Wu L."/>
            <person name="Ma J."/>
        </authorList>
    </citation>
    <scope>NUCLEOTIDE SEQUENCE [LARGE SCALE GENOMIC DNA]</scope>
    <source>
        <strain evidence="3">CGMCC 4.7181</strain>
    </source>
</reference>